<reference evidence="1" key="1">
    <citation type="submission" date="2021-07" db="EMBL/GenBank/DDBJ databases">
        <authorList>
            <person name="Catto M.A."/>
            <person name="Jacobson A."/>
            <person name="Kennedy G."/>
            <person name="Labadie P."/>
            <person name="Hunt B.G."/>
            <person name="Srinivasan R."/>
        </authorList>
    </citation>
    <scope>NUCLEOTIDE SEQUENCE</scope>
    <source>
        <strain evidence="1">PL_HMW_Pooled</strain>
        <tissue evidence="1">Head</tissue>
    </source>
</reference>
<gene>
    <name evidence="1" type="ORF">KUF71_022862</name>
</gene>
<dbReference type="GO" id="GO:0000470">
    <property type="term" value="P:maturation of LSU-rRNA"/>
    <property type="evidence" value="ECO:0007669"/>
    <property type="project" value="TreeGrafter"/>
</dbReference>
<dbReference type="GO" id="GO:0030687">
    <property type="term" value="C:preribosome, large subunit precursor"/>
    <property type="evidence" value="ECO:0007669"/>
    <property type="project" value="TreeGrafter"/>
</dbReference>
<dbReference type="GO" id="GO:0004519">
    <property type="term" value="F:endonuclease activity"/>
    <property type="evidence" value="ECO:0007669"/>
    <property type="project" value="InterPro"/>
</dbReference>
<reference evidence="1" key="2">
    <citation type="journal article" date="2023" name="BMC Genomics">
        <title>Pest status, molecular evolution, and epigenetic factors derived from the genome assembly of Frankliniella fusca, a thysanopteran phytovirus vector.</title>
        <authorList>
            <person name="Catto M.A."/>
            <person name="Labadie P.E."/>
            <person name="Jacobson A.L."/>
            <person name="Kennedy G.G."/>
            <person name="Srinivasan R."/>
            <person name="Hunt B.G."/>
        </authorList>
    </citation>
    <scope>NUCLEOTIDE SEQUENCE</scope>
    <source>
        <strain evidence="1">PL_HMW_Pooled</strain>
    </source>
</reference>
<organism evidence="1 2">
    <name type="scientific">Frankliniella fusca</name>
    <dbReference type="NCBI Taxonomy" id="407009"/>
    <lineage>
        <taxon>Eukaryota</taxon>
        <taxon>Metazoa</taxon>
        <taxon>Ecdysozoa</taxon>
        <taxon>Arthropoda</taxon>
        <taxon>Hexapoda</taxon>
        <taxon>Insecta</taxon>
        <taxon>Pterygota</taxon>
        <taxon>Neoptera</taxon>
        <taxon>Paraneoptera</taxon>
        <taxon>Thysanoptera</taxon>
        <taxon>Terebrantia</taxon>
        <taxon>Thripoidea</taxon>
        <taxon>Thripidae</taxon>
        <taxon>Frankliniella</taxon>
    </lineage>
</organism>
<dbReference type="EMBL" id="JAHWGI010000321">
    <property type="protein sequence ID" value="KAK3913394.1"/>
    <property type="molecule type" value="Genomic_DNA"/>
</dbReference>
<accession>A0AAE1H271</accession>
<evidence type="ECO:0000313" key="2">
    <source>
        <dbReference type="Proteomes" id="UP001219518"/>
    </source>
</evidence>
<name>A0AAE1H271_9NEOP</name>
<dbReference type="GO" id="GO:0000460">
    <property type="term" value="P:maturation of 5.8S rRNA"/>
    <property type="evidence" value="ECO:0007669"/>
    <property type="project" value="TreeGrafter"/>
</dbReference>
<dbReference type="PANTHER" id="PTHR15002:SF0">
    <property type="entry name" value="RIBOSOMAL BIOGENESIS PROTEIN LAS1L"/>
    <property type="match status" value="1"/>
</dbReference>
<dbReference type="InterPro" id="IPR007174">
    <property type="entry name" value="Las1"/>
</dbReference>
<keyword evidence="2" id="KW-1185">Reference proteome</keyword>
<protein>
    <submittedName>
        <fullName evidence="1">Protein LAS1</fullName>
    </submittedName>
</protein>
<dbReference type="Pfam" id="PF04031">
    <property type="entry name" value="Las1"/>
    <property type="match status" value="1"/>
</dbReference>
<evidence type="ECO:0000313" key="1">
    <source>
        <dbReference type="EMBL" id="KAK3913394.1"/>
    </source>
</evidence>
<dbReference type="Proteomes" id="UP001219518">
    <property type="component" value="Unassembled WGS sequence"/>
</dbReference>
<dbReference type="AlphaFoldDB" id="A0AAE1H271"/>
<dbReference type="GO" id="GO:0090730">
    <property type="term" value="C:Las1 complex"/>
    <property type="evidence" value="ECO:0007669"/>
    <property type="project" value="InterPro"/>
</dbReference>
<dbReference type="PANTHER" id="PTHR15002">
    <property type="entry name" value="RIBOSOMAL BIOGENESIS PROTEIN LAS1L"/>
    <property type="match status" value="1"/>
</dbReference>
<proteinExistence type="predicted"/>
<comment type="caution">
    <text evidence="1">The sequence shown here is derived from an EMBL/GenBank/DDBJ whole genome shotgun (WGS) entry which is preliminary data.</text>
</comment>
<sequence>MKGLPENMDSTVYKRIVPWFSMDEWKLVYNLVYSECQEDQKCGLDHLIGWKARCRSLPPAVECTFCIFQVLTGDPHHLSEKCLSAATEQQLRLMYSTAVMRFLNLMLEVPNQEDLGGTMYSKAERLGIPEWIVNLRHDAAHGVSLPDLSLLRAASVFIAKWLNEHYWEQESLIVSDWHVTQNEIFTLSAEESELRDIIESWEALSLYNIAGFENMSQIPDNDLKSSVKSIHEMLRKGDRQETEVKVSRAKVSTALSLILRKLVRFFKSRSGTIDKATLLADIVIGGDFFLPSESLMQILKSDEIEQQDVLLELPLQLTTCCSDLLNTLWTLGAIPALSCKLISVSTNRNETDLRRNVAALWVQKILASCIKVREARKVRLAIRDNLDYKAIAQHYKPSLPGSNRNAILTSLAFAAVENQRPDLKKGYSWKILQIPSVFTQVEKARQAVFPPSKFSKFFIACAVELVTPPMPIKSRMLLFDLINNHSDEKSVEEQFCDGSILSCKELPNGNVNTHGDELLPSVTAEDQKKSPWSLSPGHLEWDKCPLGVLPWQREKVKYCAVPEALLLGNWINHSKVEDCSTRGKCDDEVPSIHHVKVGRVTKHYLKVNTPKKVLKSRSASPNQRAIKFVSSLYQNSFIRKKL</sequence>